<evidence type="ECO:0000256" key="3">
    <source>
        <dbReference type="ARBA" id="ARBA00023125"/>
    </source>
</evidence>
<dbReference type="GO" id="GO:0000160">
    <property type="term" value="P:phosphorelay signal transduction system"/>
    <property type="evidence" value="ECO:0007669"/>
    <property type="project" value="InterPro"/>
</dbReference>
<proteinExistence type="inferred from homology"/>
<evidence type="ECO:0000256" key="2">
    <source>
        <dbReference type="ARBA" id="ARBA00023015"/>
    </source>
</evidence>
<evidence type="ECO:0000256" key="4">
    <source>
        <dbReference type="ARBA" id="ARBA00023163"/>
    </source>
</evidence>
<protein>
    <submittedName>
        <fullName evidence="7">DNA-binding transcriptional activator of the SARP family</fullName>
    </submittedName>
</protein>
<dbReference type="PROSITE" id="PS51755">
    <property type="entry name" value="OMPR_PHOB"/>
    <property type="match status" value="1"/>
</dbReference>
<dbReference type="Pfam" id="PF03704">
    <property type="entry name" value="BTAD"/>
    <property type="match status" value="1"/>
</dbReference>
<gene>
    <name evidence="7" type="ORF">SAMN04489812_5031</name>
</gene>
<dbReference type="SMART" id="SM00862">
    <property type="entry name" value="Trans_reg_C"/>
    <property type="match status" value="1"/>
</dbReference>
<evidence type="ECO:0000256" key="1">
    <source>
        <dbReference type="ARBA" id="ARBA00005820"/>
    </source>
</evidence>
<feature type="domain" description="OmpR/PhoB-type" evidence="6">
    <location>
        <begin position="1"/>
        <end position="93"/>
    </location>
</feature>
<dbReference type="InterPro" id="IPR036388">
    <property type="entry name" value="WH-like_DNA-bd_sf"/>
</dbReference>
<organism evidence="7 8">
    <name type="scientific">Microlunatus soli</name>
    <dbReference type="NCBI Taxonomy" id="630515"/>
    <lineage>
        <taxon>Bacteria</taxon>
        <taxon>Bacillati</taxon>
        <taxon>Actinomycetota</taxon>
        <taxon>Actinomycetes</taxon>
        <taxon>Propionibacteriales</taxon>
        <taxon>Propionibacteriaceae</taxon>
        <taxon>Microlunatus</taxon>
    </lineage>
</organism>
<dbReference type="CDD" id="cd15831">
    <property type="entry name" value="BTAD"/>
    <property type="match status" value="1"/>
</dbReference>
<reference evidence="7 8" key="1">
    <citation type="submission" date="2016-10" db="EMBL/GenBank/DDBJ databases">
        <authorList>
            <person name="de Groot N.N."/>
        </authorList>
    </citation>
    <scope>NUCLEOTIDE SEQUENCE [LARGE SCALE GENOMIC DNA]</scope>
    <source>
        <strain evidence="7 8">DSM 21800</strain>
    </source>
</reference>
<dbReference type="InterPro" id="IPR051677">
    <property type="entry name" value="AfsR-DnrI-RedD_regulator"/>
</dbReference>
<sequence length="291" mass="32266">MSSPLQVRLLGELELVRGTDRIAITAGRLRALLALLALSAGRSVTSERLVGELWAEQLPSNPRRSLHTYVNRLRNLVGAETIATDPYGYTLRLDPDQVDVLRFGRLLADARQAADRTTERLALEAALLLWRDEPFGGIDAPVLQQVERPRLVEAFLTASERRIDLDVEHGQLDGPIEELAELTGRYPLRESLWVRQLRLLDRSGRRAEALERYEQVRRLIADQLGSDPGAPLQTVHAALLADPTTDPTPEPTPAVIPRQLPPDLRIFAGRLDVLQALDSRLDGAAGATLRC</sequence>
<dbReference type="SMART" id="SM01043">
    <property type="entry name" value="BTAD"/>
    <property type="match status" value="1"/>
</dbReference>
<dbReference type="SUPFAM" id="SSF48452">
    <property type="entry name" value="TPR-like"/>
    <property type="match status" value="1"/>
</dbReference>
<dbReference type="InterPro" id="IPR005158">
    <property type="entry name" value="BTAD"/>
</dbReference>
<dbReference type="Gene3D" id="1.10.10.10">
    <property type="entry name" value="Winged helix-like DNA-binding domain superfamily/Winged helix DNA-binding domain"/>
    <property type="match status" value="1"/>
</dbReference>
<keyword evidence="3 5" id="KW-0238">DNA-binding</keyword>
<keyword evidence="2" id="KW-0805">Transcription regulation</keyword>
<accession>A0A1H1Z7N7</accession>
<comment type="similarity">
    <text evidence="1">Belongs to the AfsR/DnrI/RedD regulatory family.</text>
</comment>
<dbReference type="InterPro" id="IPR001867">
    <property type="entry name" value="OmpR/PhoB-type_DNA-bd"/>
</dbReference>
<dbReference type="STRING" id="630515.SAMN04489812_5031"/>
<dbReference type="PANTHER" id="PTHR35807:SF1">
    <property type="entry name" value="TRANSCRIPTIONAL REGULATOR REDD"/>
    <property type="match status" value="1"/>
</dbReference>
<dbReference type="GO" id="GO:0003677">
    <property type="term" value="F:DNA binding"/>
    <property type="evidence" value="ECO:0007669"/>
    <property type="project" value="UniProtKB-UniRule"/>
</dbReference>
<evidence type="ECO:0000256" key="5">
    <source>
        <dbReference type="PROSITE-ProRule" id="PRU01091"/>
    </source>
</evidence>
<dbReference type="Proteomes" id="UP000199103">
    <property type="component" value="Chromosome I"/>
</dbReference>
<keyword evidence="8" id="KW-1185">Reference proteome</keyword>
<evidence type="ECO:0000313" key="7">
    <source>
        <dbReference type="EMBL" id="SDT29579.1"/>
    </source>
</evidence>
<dbReference type="InterPro" id="IPR016032">
    <property type="entry name" value="Sig_transdc_resp-reg_C-effctor"/>
</dbReference>
<dbReference type="Pfam" id="PF00486">
    <property type="entry name" value="Trans_reg_C"/>
    <property type="match status" value="1"/>
</dbReference>
<evidence type="ECO:0000313" key="8">
    <source>
        <dbReference type="Proteomes" id="UP000199103"/>
    </source>
</evidence>
<evidence type="ECO:0000259" key="6">
    <source>
        <dbReference type="PROSITE" id="PS51755"/>
    </source>
</evidence>
<dbReference type="InterPro" id="IPR011990">
    <property type="entry name" value="TPR-like_helical_dom_sf"/>
</dbReference>
<dbReference type="GO" id="GO:0006355">
    <property type="term" value="P:regulation of DNA-templated transcription"/>
    <property type="evidence" value="ECO:0007669"/>
    <property type="project" value="InterPro"/>
</dbReference>
<name>A0A1H1Z7N7_9ACTN</name>
<dbReference type="SUPFAM" id="SSF46894">
    <property type="entry name" value="C-terminal effector domain of the bipartite response regulators"/>
    <property type="match status" value="1"/>
</dbReference>
<feature type="DNA-binding region" description="OmpR/PhoB-type" evidence="5">
    <location>
        <begin position="1"/>
        <end position="93"/>
    </location>
</feature>
<dbReference type="Gene3D" id="1.25.40.10">
    <property type="entry name" value="Tetratricopeptide repeat domain"/>
    <property type="match status" value="1"/>
</dbReference>
<dbReference type="EMBL" id="LT629772">
    <property type="protein sequence ID" value="SDT29579.1"/>
    <property type="molecule type" value="Genomic_DNA"/>
</dbReference>
<dbReference type="AlphaFoldDB" id="A0A1H1Z7N7"/>
<dbReference type="PANTHER" id="PTHR35807">
    <property type="entry name" value="TRANSCRIPTIONAL REGULATOR REDD-RELATED"/>
    <property type="match status" value="1"/>
</dbReference>
<dbReference type="OrthoDB" id="4054020at2"/>
<dbReference type="RefSeq" id="WP_091528674.1">
    <property type="nucleotide sequence ID" value="NZ_LT629772.1"/>
</dbReference>
<keyword evidence="4" id="KW-0804">Transcription</keyword>